<dbReference type="GO" id="GO:0009927">
    <property type="term" value="F:histidine phosphotransfer kinase activity"/>
    <property type="evidence" value="ECO:0007669"/>
    <property type="project" value="TreeGrafter"/>
</dbReference>
<dbReference type="CDD" id="cd00082">
    <property type="entry name" value="HisKA"/>
    <property type="match status" value="1"/>
</dbReference>
<dbReference type="InParanoid" id="D2VHF8"/>
<feature type="compositionally biased region" description="Polar residues" evidence="5">
    <location>
        <begin position="118"/>
        <end position="132"/>
    </location>
</feature>
<evidence type="ECO:0000259" key="6">
    <source>
        <dbReference type="PROSITE" id="PS50109"/>
    </source>
</evidence>
<dbReference type="AlphaFoldDB" id="D2VHF8"/>
<reference evidence="7 8" key="1">
    <citation type="journal article" date="2010" name="Cell">
        <title>The genome of Naegleria gruberi illuminates early eukaryotic versatility.</title>
        <authorList>
            <person name="Fritz-Laylin L.K."/>
            <person name="Prochnik S.E."/>
            <person name="Ginger M.L."/>
            <person name="Dacks J.B."/>
            <person name="Carpenter M.L."/>
            <person name="Field M.C."/>
            <person name="Kuo A."/>
            <person name="Paredez A."/>
            <person name="Chapman J."/>
            <person name="Pham J."/>
            <person name="Shu S."/>
            <person name="Neupane R."/>
            <person name="Cipriano M."/>
            <person name="Mancuso J."/>
            <person name="Tu H."/>
            <person name="Salamov A."/>
            <person name="Lindquist E."/>
            <person name="Shapiro H."/>
            <person name="Lucas S."/>
            <person name="Grigoriev I.V."/>
            <person name="Cande W.Z."/>
            <person name="Fulton C."/>
            <person name="Rokhsar D.S."/>
            <person name="Dawson S.C."/>
        </authorList>
    </citation>
    <scope>NUCLEOTIDE SEQUENCE [LARGE SCALE GENOMIC DNA]</scope>
    <source>
        <strain evidence="7 8">NEG-M</strain>
    </source>
</reference>
<feature type="compositionally biased region" description="Low complexity" evidence="5">
    <location>
        <begin position="43"/>
        <end position="79"/>
    </location>
</feature>
<evidence type="ECO:0000256" key="4">
    <source>
        <dbReference type="ARBA" id="ARBA00022777"/>
    </source>
</evidence>
<evidence type="ECO:0000256" key="5">
    <source>
        <dbReference type="SAM" id="MobiDB-lite"/>
    </source>
</evidence>
<organism evidence="8">
    <name type="scientific">Naegleria gruberi</name>
    <name type="common">Amoeba</name>
    <dbReference type="NCBI Taxonomy" id="5762"/>
    <lineage>
        <taxon>Eukaryota</taxon>
        <taxon>Discoba</taxon>
        <taxon>Heterolobosea</taxon>
        <taxon>Tetramitia</taxon>
        <taxon>Eutetramitia</taxon>
        <taxon>Vahlkampfiidae</taxon>
        <taxon>Naegleria</taxon>
    </lineage>
</organism>
<feature type="compositionally biased region" description="Low complexity" evidence="5">
    <location>
        <begin position="571"/>
        <end position="583"/>
    </location>
</feature>
<dbReference type="PANTHER" id="PTHR43047">
    <property type="entry name" value="TWO-COMPONENT HISTIDINE PROTEIN KINASE"/>
    <property type="match status" value="1"/>
</dbReference>
<dbReference type="STRING" id="5762.D2VHF8"/>
<dbReference type="eggNOG" id="KOG0519">
    <property type="taxonomic scope" value="Eukaryota"/>
</dbReference>
<dbReference type="GeneID" id="8863301"/>
<keyword evidence="4" id="KW-0418">Kinase</keyword>
<dbReference type="SUPFAM" id="SSF55781">
    <property type="entry name" value="GAF domain-like"/>
    <property type="match status" value="1"/>
</dbReference>
<feature type="region of interest" description="Disordered" evidence="5">
    <location>
        <begin position="118"/>
        <end position="156"/>
    </location>
</feature>
<dbReference type="Pfam" id="PF02518">
    <property type="entry name" value="HATPase_c"/>
    <property type="match status" value="1"/>
</dbReference>
<dbReference type="InterPro" id="IPR035965">
    <property type="entry name" value="PAS-like_dom_sf"/>
</dbReference>
<dbReference type="SUPFAM" id="SSF55874">
    <property type="entry name" value="ATPase domain of HSP90 chaperone/DNA topoisomerase II/histidine kinase"/>
    <property type="match status" value="1"/>
</dbReference>
<dbReference type="OMA" id="SEWTLMN"/>
<dbReference type="InterPro" id="IPR036890">
    <property type="entry name" value="HATPase_C_sf"/>
</dbReference>
<dbReference type="Gene3D" id="3.30.450.20">
    <property type="entry name" value="PAS domain"/>
    <property type="match status" value="1"/>
</dbReference>
<feature type="compositionally biased region" description="Low complexity" evidence="5">
    <location>
        <begin position="199"/>
        <end position="211"/>
    </location>
</feature>
<feature type="compositionally biased region" description="Low complexity" evidence="5">
    <location>
        <begin position="292"/>
        <end position="311"/>
    </location>
</feature>
<dbReference type="SUPFAM" id="SSF55785">
    <property type="entry name" value="PYP-like sensor domain (PAS domain)"/>
    <property type="match status" value="1"/>
</dbReference>
<dbReference type="GO" id="GO:0005886">
    <property type="term" value="C:plasma membrane"/>
    <property type="evidence" value="ECO:0007669"/>
    <property type="project" value="TreeGrafter"/>
</dbReference>
<dbReference type="Pfam" id="PF00512">
    <property type="entry name" value="HisKA"/>
    <property type="match status" value="1"/>
</dbReference>
<keyword evidence="3" id="KW-0808">Transferase</keyword>
<dbReference type="EC" id="2.7.13.3" evidence="2"/>
<dbReference type="KEGG" id="ngr:NAEGRDRAFT_49570"/>
<evidence type="ECO:0000256" key="3">
    <source>
        <dbReference type="ARBA" id="ARBA00022679"/>
    </source>
</evidence>
<dbReference type="EMBL" id="GG738872">
    <property type="protein sequence ID" value="EFC43579.1"/>
    <property type="molecule type" value="Genomic_DNA"/>
</dbReference>
<dbReference type="SMART" id="SM00387">
    <property type="entry name" value="HATPase_c"/>
    <property type="match status" value="1"/>
</dbReference>
<gene>
    <name evidence="7" type="ORF">NAEGRDRAFT_49570</name>
</gene>
<dbReference type="InterPro" id="IPR003661">
    <property type="entry name" value="HisK_dim/P_dom"/>
</dbReference>
<feature type="region of interest" description="Disordered" evidence="5">
    <location>
        <begin position="552"/>
        <end position="586"/>
    </location>
</feature>
<dbReference type="InterPro" id="IPR036097">
    <property type="entry name" value="HisK_dim/P_sf"/>
</dbReference>
<evidence type="ECO:0000313" key="8">
    <source>
        <dbReference type="Proteomes" id="UP000006671"/>
    </source>
</evidence>
<evidence type="ECO:0000256" key="2">
    <source>
        <dbReference type="ARBA" id="ARBA00012438"/>
    </source>
</evidence>
<dbReference type="Gene3D" id="1.10.287.130">
    <property type="match status" value="1"/>
</dbReference>
<dbReference type="RefSeq" id="XP_002676323.1">
    <property type="nucleotide sequence ID" value="XM_002676277.1"/>
</dbReference>
<dbReference type="SUPFAM" id="SSF47384">
    <property type="entry name" value="Homodimeric domain of signal transducing histidine kinase"/>
    <property type="match status" value="1"/>
</dbReference>
<feature type="region of interest" description="Disordered" evidence="5">
    <location>
        <begin position="287"/>
        <end position="313"/>
    </location>
</feature>
<dbReference type="InterPro" id="IPR003594">
    <property type="entry name" value="HATPase_dom"/>
</dbReference>
<comment type="catalytic activity">
    <reaction evidence="1">
        <text>ATP + protein L-histidine = ADP + protein N-phospho-L-histidine.</text>
        <dbReference type="EC" id="2.7.13.3"/>
    </reaction>
</comment>
<evidence type="ECO:0000313" key="7">
    <source>
        <dbReference type="EMBL" id="EFC43579.1"/>
    </source>
</evidence>
<sequence length="1034" mass="115352">MVGTRTKKELLESSMQNLSSFIAEAVQREESTNTSLIQNMVQPTTRTSSLPTSPLSTTSNNNQLASNSTIPSSSSSAHVSFNTPDTIENICKNQSSSNRFNNNNLIINTSMMAMMNNEYNNQPSTSTPTSLKVRTISPLHDSPPPSSSNFSNNNNMEMITASSRGSYSRRQSPYDPFAQQLSLSQYTLQSSKSVNTSVNNNNNNMNNNNNNSIRDENEHHHHHHHHHDPSKWERKLLEITRVAFVSMLGSKNKRLSEWTLMNQISESLTDITSSQFCIILKAVNPPSQQQESNYNTNSPTHSPSPTTNNPPDVSNDVHLQVIGIYGIETEAAKLFVAPYRHKVPTSGPHSIFAHCYNRQQIIINNLSSTTNLPPGHLPISNSICVPICYGKECIGVVLLSNRFSGYREDMEKSLVAWAQSLGQMLKMYAVLFENETGQSFFDTSNINMPPVTVNPYGSKFRREYGDSPISCMPGRLPHPFDFNANHIRRASISNIQISKPAAYLGKLGKSKSSGNVFTVNDRVSRNSSFSSVCNDNDSESGECKKSLRIDVSNDVDGMDQDERRVPNRNFSASPCSSVSSVSDSHGEEYQDPISLFEEIENEMLKSAELSLALFKAVQDSILILDQNLNITTMNPSAKKFFGVSTNQSPNTSIPYMGNGSQIISVRDLIPDNSTQHLNWSEVCKPNGVSWYRGKALAKCRNNNNFDNNRTASGLLMASHSPSTTVTNYVELLSNTPLSPNTSAGTISPTGVEDHSMNRKQDSSQDFSRLVPIAISVTSFFFKEEIYFSVTVTDESSKEDMKDKMKFIAFLSHELRNPIQVIVSGVQCLVDIFKDNEDSDDMDNGKSIIKSISSSSDFISHIINDMIDLTKLESGHMKVIESSFNIREKVEQIVEMLKIYQVDKNIDISYQIDDAVPQNLYSDATKLQQIILNIMSNSCKYTKSGSVRLVCSYENLTEDNKPKKNIIFKIQDTGVGIEKEEIPKIFRIYRRLHRKQHEVSGSGIGLALSKLLSRATVARSEETFPRNTNRGIIKR</sequence>
<dbReference type="OrthoDB" id="298073at2759"/>
<dbReference type="VEuPathDB" id="AmoebaDB:NAEGRDRAFT_49570"/>
<dbReference type="PROSITE" id="PS50109">
    <property type="entry name" value="HIS_KIN"/>
    <property type="match status" value="1"/>
</dbReference>
<evidence type="ECO:0000256" key="1">
    <source>
        <dbReference type="ARBA" id="ARBA00000085"/>
    </source>
</evidence>
<dbReference type="PANTHER" id="PTHR43047:SF2">
    <property type="entry name" value="HISTIDINE KINASE M7"/>
    <property type="match status" value="1"/>
</dbReference>
<dbReference type="Proteomes" id="UP000006671">
    <property type="component" value="Unassembled WGS sequence"/>
</dbReference>
<dbReference type="SMART" id="SM00388">
    <property type="entry name" value="HisKA"/>
    <property type="match status" value="1"/>
</dbReference>
<feature type="domain" description="Histidine kinase" evidence="6">
    <location>
        <begin position="809"/>
        <end position="1034"/>
    </location>
</feature>
<keyword evidence="8" id="KW-1185">Reference proteome</keyword>
<dbReference type="Gene3D" id="3.30.565.10">
    <property type="entry name" value="Histidine kinase-like ATPase, C-terminal domain"/>
    <property type="match status" value="1"/>
</dbReference>
<protein>
    <recommendedName>
        <fullName evidence="2">histidine kinase</fullName>
        <ecNumber evidence="2">2.7.13.3</ecNumber>
    </recommendedName>
</protein>
<dbReference type="InterPro" id="IPR005467">
    <property type="entry name" value="His_kinase_dom"/>
</dbReference>
<proteinExistence type="predicted"/>
<feature type="region of interest" description="Disordered" evidence="5">
    <location>
        <begin position="188"/>
        <end position="231"/>
    </location>
</feature>
<dbReference type="GO" id="GO:0000155">
    <property type="term" value="F:phosphorelay sensor kinase activity"/>
    <property type="evidence" value="ECO:0007669"/>
    <property type="project" value="InterPro"/>
</dbReference>
<accession>D2VHF8</accession>
<feature type="region of interest" description="Disordered" evidence="5">
    <location>
        <begin position="39"/>
        <end position="79"/>
    </location>
</feature>
<name>D2VHF8_NAEGR</name>